<dbReference type="Gene3D" id="3.40.50.150">
    <property type="entry name" value="Vaccinia Virus protein VP39"/>
    <property type="match status" value="1"/>
</dbReference>
<keyword evidence="3" id="KW-0808">Transferase</keyword>
<name>A0ABR1W4Z3_9PEZI</name>
<sequence>MILSWLKPLQQPTVAQLAVWARWLVLSQQQELKVGYIEIEEPDGNVIIRGTKPPPPPKHRHARTNGNTTAAAATTKSLEGRLKIHSNAVWLRLLLFGSLGLAEAYMASEVDSPDLTAFLVVVLLAENRAATAWTKRTAYDAFFRWSVVGPALLRKAHDVATARLNAVRHYSLSNAVFAAFLDESMTYSCPLWREPRGGPSFAMTTTNTKAGEEIPEKKTELNGHHDAEEKDKDDTLEEAQKRKLRFIVRAARIKPTDHVLEIGGGWGSFAILAARETGCRVTTITPSEEQASLIRERVAAATCPSLSPGQVQVLVCDYREVMPALSATTMAAGKTTTTKKFDKIVSIEMLEHVGHECFETYFRCVDSYLTDAPGGIAVFQSITMSDAHYEAYLRGGDDFIRRYVFPGGELPSVAALVEGIRRGSRGRLVIEDVTSVGAHYARALRCWRQNFLGRFDGEIVPELQRLGRGEGEGGSGKMGKGGKMGMGMMSKAEIEVFRRKWVYYFASCEAAFRTKSIGDVVITVGRDGCVEFLEDSL</sequence>
<dbReference type="InterPro" id="IPR003333">
    <property type="entry name" value="CMAS"/>
</dbReference>
<organism evidence="7 8">
    <name type="scientific">Apiospora saccharicola</name>
    <dbReference type="NCBI Taxonomy" id="335842"/>
    <lineage>
        <taxon>Eukaryota</taxon>
        <taxon>Fungi</taxon>
        <taxon>Dikarya</taxon>
        <taxon>Ascomycota</taxon>
        <taxon>Pezizomycotina</taxon>
        <taxon>Sordariomycetes</taxon>
        <taxon>Xylariomycetidae</taxon>
        <taxon>Amphisphaeriales</taxon>
        <taxon>Apiosporaceae</taxon>
        <taxon>Apiospora</taxon>
    </lineage>
</organism>
<comment type="similarity">
    <text evidence="1">Belongs to the CFA/CMAS family.</text>
</comment>
<feature type="region of interest" description="Disordered" evidence="6">
    <location>
        <begin position="47"/>
        <end position="70"/>
    </location>
</feature>
<dbReference type="InterPro" id="IPR050723">
    <property type="entry name" value="CFA/CMAS"/>
</dbReference>
<dbReference type="PANTHER" id="PTHR43667">
    <property type="entry name" value="CYCLOPROPANE-FATTY-ACYL-PHOSPHOLIPID SYNTHASE"/>
    <property type="match status" value="1"/>
</dbReference>
<reference evidence="7 8" key="1">
    <citation type="submission" date="2023-01" db="EMBL/GenBank/DDBJ databases">
        <title>Analysis of 21 Apiospora genomes using comparative genomics revels a genus with tremendous synthesis potential of carbohydrate active enzymes and secondary metabolites.</title>
        <authorList>
            <person name="Sorensen T."/>
        </authorList>
    </citation>
    <scope>NUCLEOTIDE SEQUENCE [LARGE SCALE GENOMIC DNA]</scope>
    <source>
        <strain evidence="7 8">CBS 83171</strain>
    </source>
</reference>
<evidence type="ECO:0000256" key="5">
    <source>
        <dbReference type="ARBA" id="ARBA00023098"/>
    </source>
</evidence>
<evidence type="ECO:0000256" key="3">
    <source>
        <dbReference type="ARBA" id="ARBA00022679"/>
    </source>
</evidence>
<dbReference type="CDD" id="cd02440">
    <property type="entry name" value="AdoMet_MTases"/>
    <property type="match status" value="1"/>
</dbReference>
<proteinExistence type="inferred from homology"/>
<feature type="compositionally biased region" description="Basic and acidic residues" evidence="6">
    <location>
        <begin position="210"/>
        <end position="236"/>
    </location>
</feature>
<accession>A0ABR1W4Z3</accession>
<gene>
    <name evidence="7" type="ORF">PG996_003394</name>
</gene>
<evidence type="ECO:0000313" key="8">
    <source>
        <dbReference type="Proteomes" id="UP001446871"/>
    </source>
</evidence>
<evidence type="ECO:0000256" key="1">
    <source>
        <dbReference type="ARBA" id="ARBA00010815"/>
    </source>
</evidence>
<evidence type="ECO:0000313" key="7">
    <source>
        <dbReference type="EMBL" id="KAK8077224.1"/>
    </source>
</evidence>
<evidence type="ECO:0000256" key="6">
    <source>
        <dbReference type="SAM" id="MobiDB-lite"/>
    </source>
</evidence>
<dbReference type="InterPro" id="IPR029063">
    <property type="entry name" value="SAM-dependent_MTases_sf"/>
</dbReference>
<dbReference type="SUPFAM" id="SSF53335">
    <property type="entry name" value="S-adenosyl-L-methionine-dependent methyltransferases"/>
    <property type="match status" value="1"/>
</dbReference>
<keyword evidence="4" id="KW-0949">S-adenosyl-L-methionine</keyword>
<dbReference type="Proteomes" id="UP001446871">
    <property type="component" value="Unassembled WGS sequence"/>
</dbReference>
<keyword evidence="5" id="KW-0443">Lipid metabolism</keyword>
<evidence type="ECO:0000256" key="2">
    <source>
        <dbReference type="ARBA" id="ARBA00022603"/>
    </source>
</evidence>
<keyword evidence="8" id="KW-1185">Reference proteome</keyword>
<keyword evidence="2" id="KW-0489">Methyltransferase</keyword>
<dbReference type="Pfam" id="PF02353">
    <property type="entry name" value="CMAS"/>
    <property type="match status" value="1"/>
</dbReference>
<comment type="caution">
    <text evidence="7">The sequence shown here is derived from an EMBL/GenBank/DDBJ whole genome shotgun (WGS) entry which is preliminary data.</text>
</comment>
<feature type="region of interest" description="Disordered" evidence="6">
    <location>
        <begin position="198"/>
        <end position="236"/>
    </location>
</feature>
<evidence type="ECO:0000256" key="4">
    <source>
        <dbReference type="ARBA" id="ARBA00022691"/>
    </source>
</evidence>
<dbReference type="EMBL" id="JAQQWM010000002">
    <property type="protein sequence ID" value="KAK8077224.1"/>
    <property type="molecule type" value="Genomic_DNA"/>
</dbReference>
<protein>
    <submittedName>
        <fullName evidence="7">Cyclopropane-fatty-acyl-phospholipid synthase</fullName>
    </submittedName>
</protein>
<dbReference type="PIRSF" id="PIRSF003085">
    <property type="entry name" value="CMAS"/>
    <property type="match status" value="1"/>
</dbReference>
<dbReference type="PANTHER" id="PTHR43667:SF2">
    <property type="entry name" value="FATTY ACID C-METHYL TRANSFERASE"/>
    <property type="match status" value="1"/>
</dbReference>